<protein>
    <submittedName>
        <fullName evidence="3">Uncharacterized protein</fullName>
    </submittedName>
</protein>
<feature type="compositionally biased region" description="Pro residues" evidence="1">
    <location>
        <begin position="60"/>
        <end position="69"/>
    </location>
</feature>
<feature type="region of interest" description="Disordered" evidence="1">
    <location>
        <begin position="58"/>
        <end position="78"/>
    </location>
</feature>
<organism evidence="3 4">
    <name type="scientific">Sphaerosporella brunnea</name>
    <dbReference type="NCBI Taxonomy" id="1250544"/>
    <lineage>
        <taxon>Eukaryota</taxon>
        <taxon>Fungi</taxon>
        <taxon>Dikarya</taxon>
        <taxon>Ascomycota</taxon>
        <taxon>Pezizomycotina</taxon>
        <taxon>Pezizomycetes</taxon>
        <taxon>Pezizales</taxon>
        <taxon>Pyronemataceae</taxon>
        <taxon>Sphaerosporella</taxon>
    </lineage>
</organism>
<reference evidence="3 4" key="1">
    <citation type="submission" date="2019-09" db="EMBL/GenBank/DDBJ databases">
        <title>Draft genome of the ectomycorrhizal ascomycete Sphaerosporella brunnea.</title>
        <authorList>
            <consortium name="DOE Joint Genome Institute"/>
            <person name="Benucci G.M."/>
            <person name="Marozzi G."/>
            <person name="Antonielli L."/>
            <person name="Sanchez S."/>
            <person name="Marco P."/>
            <person name="Wang X."/>
            <person name="Falini L.B."/>
            <person name="Barry K."/>
            <person name="Haridas S."/>
            <person name="Lipzen A."/>
            <person name="Labutti K."/>
            <person name="Grigoriev I.V."/>
            <person name="Murat C."/>
            <person name="Martin F."/>
            <person name="Albertini E."/>
            <person name="Donnini D."/>
            <person name="Bonito G."/>
        </authorList>
    </citation>
    <scope>NUCLEOTIDE SEQUENCE [LARGE SCALE GENOMIC DNA]</scope>
    <source>
        <strain evidence="3 4">Sb_GMNB300</strain>
    </source>
</reference>
<evidence type="ECO:0000313" key="4">
    <source>
        <dbReference type="Proteomes" id="UP000326924"/>
    </source>
</evidence>
<feature type="signal peptide" evidence="2">
    <location>
        <begin position="1"/>
        <end position="22"/>
    </location>
</feature>
<feature type="chain" id="PRO_5023842555" evidence="2">
    <location>
        <begin position="23"/>
        <end position="166"/>
    </location>
</feature>
<dbReference type="InParanoid" id="A0A5J5EWR8"/>
<gene>
    <name evidence="3" type="ORF">FN846DRAFT_907009</name>
</gene>
<dbReference type="AlphaFoldDB" id="A0A5J5EWR8"/>
<dbReference type="Proteomes" id="UP000326924">
    <property type="component" value="Unassembled WGS sequence"/>
</dbReference>
<keyword evidence="4" id="KW-1185">Reference proteome</keyword>
<sequence length="166" mass="19160">MAPLTIIIILLLTSFFLPELLYDTFPNLVLLISEVSLLYLSTARENILPLFKTVTGCKAEPPPPPPPPVEDAGTGDNYQEQWDDDPFGERRFRRRICFWSLYFVENGVQRRCCRCGLLRCMCTEEEEHEMCCGECSFVLEFGIVGWKDRGLRGVRTEDDQFPWCPL</sequence>
<keyword evidence="2" id="KW-0732">Signal</keyword>
<evidence type="ECO:0000313" key="3">
    <source>
        <dbReference type="EMBL" id="KAA8906396.1"/>
    </source>
</evidence>
<proteinExistence type="predicted"/>
<dbReference type="EMBL" id="VXIS01000089">
    <property type="protein sequence ID" value="KAA8906396.1"/>
    <property type="molecule type" value="Genomic_DNA"/>
</dbReference>
<evidence type="ECO:0000256" key="1">
    <source>
        <dbReference type="SAM" id="MobiDB-lite"/>
    </source>
</evidence>
<comment type="caution">
    <text evidence="3">The sequence shown here is derived from an EMBL/GenBank/DDBJ whole genome shotgun (WGS) entry which is preliminary data.</text>
</comment>
<accession>A0A5J5EWR8</accession>
<name>A0A5J5EWR8_9PEZI</name>
<evidence type="ECO:0000256" key="2">
    <source>
        <dbReference type="SAM" id="SignalP"/>
    </source>
</evidence>